<evidence type="ECO:0000313" key="1">
    <source>
        <dbReference type="EMBL" id="MDT7845024.1"/>
    </source>
</evidence>
<dbReference type="EMBL" id="JAVTLL010000023">
    <property type="protein sequence ID" value="MDT7845024.1"/>
    <property type="molecule type" value="Genomic_DNA"/>
</dbReference>
<reference evidence="2" key="1">
    <citation type="submission" date="2023-07" db="EMBL/GenBank/DDBJ databases">
        <title>Draft genome sequence of the endophytic actinobacterium Streptomyces justiciae WPN32, a potential antibiotic producer.</title>
        <authorList>
            <person name="Yasawong M."/>
            <person name="Pana W."/>
            <person name="Ganta P."/>
            <person name="Santapan N."/>
            <person name="Songngamsuk T."/>
            <person name="Phatcharaharikarn M."/>
            <person name="Kerdtoob S."/>
            <person name="Nantapong N."/>
        </authorList>
    </citation>
    <scope>NUCLEOTIDE SEQUENCE [LARGE SCALE GENOMIC DNA]</scope>
    <source>
        <strain evidence="2">WPN32</strain>
    </source>
</reference>
<name>A0ABU3M0J4_9ACTN</name>
<protein>
    <submittedName>
        <fullName evidence="1">Replication initiator protein RepSA</fullName>
    </submittedName>
</protein>
<evidence type="ECO:0000313" key="2">
    <source>
        <dbReference type="Proteomes" id="UP001257948"/>
    </source>
</evidence>
<dbReference type="Pfam" id="PF20199">
    <property type="entry name" value="RepSA"/>
    <property type="match status" value="1"/>
</dbReference>
<proteinExistence type="predicted"/>
<organism evidence="1 2">
    <name type="scientific">Streptomyces justiciae</name>
    <dbReference type="NCBI Taxonomy" id="2780140"/>
    <lineage>
        <taxon>Bacteria</taxon>
        <taxon>Bacillati</taxon>
        <taxon>Actinomycetota</taxon>
        <taxon>Actinomycetes</taxon>
        <taxon>Kitasatosporales</taxon>
        <taxon>Streptomycetaceae</taxon>
        <taxon>Streptomyces</taxon>
    </lineage>
</organism>
<dbReference type="NCBIfam" id="NF041486">
    <property type="entry name" value="rep_init_RepSA"/>
    <property type="match status" value="1"/>
</dbReference>
<sequence>MTDTATLAGLDAATLGDMLKVAASPRFDRWQDQIKRTGGCSDPIHLTGWSITKDKATGETLRAYTTDTEPGGRLRIACGNRRASRCPACAWTYAGDTYHLIRAGLVGDTRHDIPATIRHRPRVFATLTAPSFGPVHNRPTHGVCRCGTAHRDDDPALGTPLDPDAYDYAGAVLFNNHAGELWHRFVNRLRREVAAQVGITQKEFKEVARLSYGKVAEFQKRGAVHFHAVIRLDGPDGPDTAPPSWASTELLTRAIRDAAAHPYVTAEVPSRATAGFPDGWRLRWGRQLDVRPIKAFGDGSEITEQAVASYVAKYATKAAENTGTVDRRIGNREAAILLGLPDHPRRLIEACFDLDPLYPDRRLTAWAHMLGFRGHFSSKSRRYSTTLGVLRQIRADYRAEQERQALGLDGHEPDTVLVLASWQYAGHGYSPGESALAATIHRGLQLGRETAREALRDQPVLEGAKP</sequence>
<comment type="caution">
    <text evidence="1">The sequence shown here is derived from an EMBL/GenBank/DDBJ whole genome shotgun (WGS) entry which is preliminary data.</text>
</comment>
<dbReference type="InterPro" id="IPR048241">
    <property type="entry name" value="RepSA_streptomyces"/>
</dbReference>
<dbReference type="InterPro" id="IPR046828">
    <property type="entry name" value="RepSA"/>
</dbReference>
<dbReference type="RefSeq" id="WP_314204998.1">
    <property type="nucleotide sequence ID" value="NZ_JAVTLL010000023.1"/>
</dbReference>
<dbReference type="Proteomes" id="UP001257948">
    <property type="component" value="Unassembled WGS sequence"/>
</dbReference>
<accession>A0ABU3M0J4</accession>
<gene>
    <name evidence="1" type="primary">repSA</name>
    <name evidence="1" type="ORF">RQC66_30325</name>
</gene>
<keyword evidence="2" id="KW-1185">Reference proteome</keyword>